<dbReference type="Proteomes" id="UP000005237">
    <property type="component" value="Unassembled WGS sequence"/>
</dbReference>
<dbReference type="PANTHER" id="PTHR24333:SF5">
    <property type="entry name" value="VENT HOMEOBOX"/>
    <property type="match status" value="1"/>
</dbReference>
<feature type="DNA-binding region" description="Homeobox" evidence="5">
    <location>
        <begin position="67"/>
        <end position="126"/>
    </location>
</feature>
<evidence type="ECO:0000259" key="8">
    <source>
        <dbReference type="PROSITE" id="PS50071"/>
    </source>
</evidence>
<dbReference type="GO" id="GO:0005634">
    <property type="term" value="C:nucleus"/>
    <property type="evidence" value="ECO:0007669"/>
    <property type="project" value="UniProtKB-SubCell"/>
</dbReference>
<dbReference type="InterPro" id="IPR009057">
    <property type="entry name" value="Homeodomain-like_sf"/>
</dbReference>
<dbReference type="InterPro" id="IPR001356">
    <property type="entry name" value="HD"/>
</dbReference>
<evidence type="ECO:0000256" key="5">
    <source>
        <dbReference type="PROSITE-ProRule" id="PRU00108"/>
    </source>
</evidence>
<evidence type="ECO:0000256" key="2">
    <source>
        <dbReference type="ARBA" id="ARBA00023125"/>
    </source>
</evidence>
<dbReference type="EnsemblMetazoa" id="CJA19339.1">
    <property type="protein sequence ID" value="CJA19339.1"/>
    <property type="gene ID" value="WBGene00138543"/>
</dbReference>
<accession>A0A8R1I4A5</accession>
<reference evidence="9" key="2">
    <citation type="submission" date="2022-06" db="UniProtKB">
        <authorList>
            <consortium name="EnsemblMetazoa"/>
        </authorList>
    </citation>
    <scope>IDENTIFICATION</scope>
    <source>
        <strain evidence="9">DF5081</strain>
    </source>
</reference>
<dbReference type="InterPro" id="IPR050848">
    <property type="entry name" value="Homeobox_TF"/>
</dbReference>
<dbReference type="GO" id="GO:0003677">
    <property type="term" value="F:DNA binding"/>
    <property type="evidence" value="ECO:0007669"/>
    <property type="project" value="UniProtKB-UniRule"/>
</dbReference>
<dbReference type="PROSITE" id="PS00027">
    <property type="entry name" value="HOMEOBOX_1"/>
    <property type="match status" value="1"/>
</dbReference>
<keyword evidence="10" id="KW-1185">Reference proteome</keyword>
<dbReference type="SUPFAM" id="SSF46689">
    <property type="entry name" value="Homeodomain-like"/>
    <property type="match status" value="1"/>
</dbReference>
<evidence type="ECO:0000256" key="7">
    <source>
        <dbReference type="SAM" id="MobiDB-lite"/>
    </source>
</evidence>
<evidence type="ECO:0000313" key="10">
    <source>
        <dbReference type="Proteomes" id="UP000005237"/>
    </source>
</evidence>
<evidence type="ECO:0000256" key="4">
    <source>
        <dbReference type="ARBA" id="ARBA00023242"/>
    </source>
</evidence>
<proteinExistence type="predicted"/>
<dbReference type="PROSITE" id="PS50071">
    <property type="entry name" value="HOMEOBOX_2"/>
    <property type="match status" value="1"/>
</dbReference>
<dbReference type="Gene3D" id="1.10.10.60">
    <property type="entry name" value="Homeodomain-like"/>
    <property type="match status" value="1"/>
</dbReference>
<dbReference type="SMART" id="SM00389">
    <property type="entry name" value="HOX"/>
    <property type="match status" value="1"/>
</dbReference>
<feature type="domain" description="Homeobox" evidence="8">
    <location>
        <begin position="65"/>
        <end position="125"/>
    </location>
</feature>
<evidence type="ECO:0000256" key="1">
    <source>
        <dbReference type="ARBA" id="ARBA00004123"/>
    </source>
</evidence>
<evidence type="ECO:0000256" key="3">
    <source>
        <dbReference type="ARBA" id="ARBA00023155"/>
    </source>
</evidence>
<dbReference type="Pfam" id="PF00046">
    <property type="entry name" value="Homeodomain"/>
    <property type="match status" value="1"/>
</dbReference>
<name>A0A8R1I4A5_CAEJA</name>
<dbReference type="GO" id="GO:0000981">
    <property type="term" value="F:DNA-binding transcription factor activity, RNA polymerase II-specific"/>
    <property type="evidence" value="ECO:0007669"/>
    <property type="project" value="InterPro"/>
</dbReference>
<feature type="region of interest" description="Disordered" evidence="7">
    <location>
        <begin position="120"/>
        <end position="139"/>
    </location>
</feature>
<keyword evidence="2 5" id="KW-0238">DNA-binding</keyword>
<dbReference type="InterPro" id="IPR000047">
    <property type="entry name" value="HTH_motif"/>
</dbReference>
<comment type="subcellular location">
    <subcellularLocation>
        <location evidence="1 5 6">Nucleus</location>
    </subcellularLocation>
</comment>
<dbReference type="PRINTS" id="PR00031">
    <property type="entry name" value="HTHREPRESSR"/>
</dbReference>
<evidence type="ECO:0000313" key="9">
    <source>
        <dbReference type="EnsemblMetazoa" id="CJA19339.1"/>
    </source>
</evidence>
<dbReference type="InterPro" id="IPR017970">
    <property type="entry name" value="Homeobox_CS"/>
</dbReference>
<dbReference type="CDD" id="cd00086">
    <property type="entry name" value="homeodomain"/>
    <property type="match status" value="1"/>
</dbReference>
<organism evidence="9 10">
    <name type="scientific">Caenorhabditis japonica</name>
    <dbReference type="NCBI Taxonomy" id="281687"/>
    <lineage>
        <taxon>Eukaryota</taxon>
        <taxon>Metazoa</taxon>
        <taxon>Ecdysozoa</taxon>
        <taxon>Nematoda</taxon>
        <taxon>Chromadorea</taxon>
        <taxon>Rhabditida</taxon>
        <taxon>Rhabditina</taxon>
        <taxon>Rhabditomorpha</taxon>
        <taxon>Rhabditoidea</taxon>
        <taxon>Rhabditidae</taxon>
        <taxon>Peloderinae</taxon>
        <taxon>Caenorhabditis</taxon>
    </lineage>
</organism>
<evidence type="ECO:0000256" key="6">
    <source>
        <dbReference type="RuleBase" id="RU000682"/>
    </source>
</evidence>
<sequence length="139" mass="16473">MTDQLSAWPTFHYNSDYSADYFHFSDYQQPQQSVQVLPDRTLEQENKCPENEQEFEWMNKRRGGKATDKKPTTFTKHQSIELEKEFLVKNYLVPAKKEELSMRLGLTTIQVKTWFQNRRMKEKRSKKSVESGRNSSSSP</sequence>
<dbReference type="AlphaFoldDB" id="A0A8R1I4A5"/>
<reference evidence="10" key="1">
    <citation type="submission" date="2010-08" db="EMBL/GenBank/DDBJ databases">
        <authorList>
            <consortium name="Caenorhabditis japonica Sequencing Consortium"/>
            <person name="Wilson R.K."/>
        </authorList>
    </citation>
    <scope>NUCLEOTIDE SEQUENCE [LARGE SCALE GENOMIC DNA]</scope>
    <source>
        <strain evidence="10">DF5081</strain>
    </source>
</reference>
<dbReference type="PANTHER" id="PTHR24333">
    <property type="entry name" value="HOMEO BOX HB9 LIKE A-RELATED"/>
    <property type="match status" value="1"/>
</dbReference>
<keyword evidence="3 5" id="KW-0371">Homeobox</keyword>
<keyword evidence="4 5" id="KW-0539">Nucleus</keyword>
<protein>
    <submittedName>
        <fullName evidence="9">Homeobox domain-containing protein</fullName>
    </submittedName>
</protein>